<dbReference type="CDD" id="cd07377">
    <property type="entry name" value="WHTH_GntR"/>
    <property type="match status" value="1"/>
</dbReference>
<dbReference type="FunFam" id="1.10.10.10:FF:000079">
    <property type="entry name" value="GntR family transcriptional regulator"/>
    <property type="match status" value="1"/>
</dbReference>
<dbReference type="SMART" id="SM00345">
    <property type="entry name" value="HTH_GNTR"/>
    <property type="match status" value="1"/>
</dbReference>
<gene>
    <name evidence="5" type="ORF">LIP_0512</name>
</gene>
<feature type="domain" description="HTH gntR-type" evidence="4">
    <location>
        <begin position="10"/>
        <end position="78"/>
    </location>
</feature>
<dbReference type="InterPro" id="IPR050679">
    <property type="entry name" value="Bact_HTH_transcr_reg"/>
</dbReference>
<dbReference type="GO" id="GO:0045892">
    <property type="term" value="P:negative regulation of DNA-templated transcription"/>
    <property type="evidence" value="ECO:0007669"/>
    <property type="project" value="TreeGrafter"/>
</dbReference>
<evidence type="ECO:0000259" key="4">
    <source>
        <dbReference type="PROSITE" id="PS50949"/>
    </source>
</evidence>
<dbReference type="Gene3D" id="3.40.1410.10">
    <property type="entry name" value="Chorismate lyase-like"/>
    <property type="match status" value="1"/>
</dbReference>
<sequence>MEEIRRDAPVPLYYQLYDILLRRITDGTYAPGDQIPTELELSRRYQVSRVTVKQAIQRLATEGHLYRVQGKGTFVAKPRIPRWLKQVQSFIEEMSAKGMVVETVALDVGLHPCDRQVAEALKLEVGEPVNRIKRLRKVDGDPVALQTSYVPDRLCPGLAQLPEIRSGSLYAAMERNYGRRPVHAYETYEVKVATDPERVKLLDIEPGAPYLAVTRISHLENGTPVEWATSSLRGDRYKLEVELGAELS</sequence>
<dbReference type="InterPro" id="IPR028978">
    <property type="entry name" value="Chorismate_lyase_/UTRA_dom_sf"/>
</dbReference>
<dbReference type="Pfam" id="PF00392">
    <property type="entry name" value="GntR"/>
    <property type="match status" value="1"/>
</dbReference>
<keyword evidence="3" id="KW-0804">Transcription</keyword>
<dbReference type="Pfam" id="PF07702">
    <property type="entry name" value="UTRA"/>
    <property type="match status" value="1"/>
</dbReference>
<dbReference type="SUPFAM" id="SSF46785">
    <property type="entry name" value="Winged helix' DNA-binding domain"/>
    <property type="match status" value="1"/>
</dbReference>
<dbReference type="GO" id="GO:0003677">
    <property type="term" value="F:DNA binding"/>
    <property type="evidence" value="ECO:0007669"/>
    <property type="project" value="UniProtKB-KW"/>
</dbReference>
<dbReference type="InterPro" id="IPR000524">
    <property type="entry name" value="Tscrpt_reg_HTH_GntR"/>
</dbReference>
<dbReference type="OrthoDB" id="457376at2"/>
<keyword evidence="6" id="KW-1185">Reference proteome</keyword>
<reference evidence="6" key="2">
    <citation type="journal article" date="2016" name="Int. J. Syst. Evol. Microbiol.">
        <title>Complete genome sequence and cell structure of Limnochorda pilosa, a Gram-negative spore-former within the phylum Firmicutes.</title>
        <authorList>
            <person name="Watanabe M."/>
            <person name="Kojima H."/>
            <person name="Fukui M."/>
        </authorList>
    </citation>
    <scope>NUCLEOTIDE SEQUENCE [LARGE SCALE GENOMIC DNA]</scope>
    <source>
        <strain evidence="6">HC45</strain>
    </source>
</reference>
<keyword evidence="1" id="KW-0805">Transcription regulation</keyword>
<evidence type="ECO:0000256" key="2">
    <source>
        <dbReference type="ARBA" id="ARBA00023125"/>
    </source>
</evidence>
<dbReference type="Proteomes" id="UP000065807">
    <property type="component" value="Chromosome"/>
</dbReference>
<name>A0A0K2SHQ7_LIMPI</name>
<dbReference type="RefSeq" id="WP_068133860.1">
    <property type="nucleotide sequence ID" value="NZ_AP014924.1"/>
</dbReference>
<accession>A0A0K2SHQ7</accession>
<dbReference type="PRINTS" id="PR00035">
    <property type="entry name" value="HTHGNTR"/>
</dbReference>
<dbReference type="SMART" id="SM00866">
    <property type="entry name" value="UTRA"/>
    <property type="match status" value="1"/>
</dbReference>
<dbReference type="STRING" id="1555112.LIP_0512"/>
<dbReference type="AlphaFoldDB" id="A0A0K2SHQ7"/>
<dbReference type="EMBL" id="AP014924">
    <property type="protein sequence ID" value="BAS26369.1"/>
    <property type="molecule type" value="Genomic_DNA"/>
</dbReference>
<evidence type="ECO:0000256" key="3">
    <source>
        <dbReference type="ARBA" id="ARBA00023163"/>
    </source>
</evidence>
<dbReference type="InterPro" id="IPR011663">
    <property type="entry name" value="UTRA"/>
</dbReference>
<dbReference type="InterPro" id="IPR036390">
    <property type="entry name" value="WH_DNA-bd_sf"/>
</dbReference>
<dbReference type="PROSITE" id="PS50949">
    <property type="entry name" value="HTH_GNTR"/>
    <property type="match status" value="1"/>
</dbReference>
<proteinExistence type="predicted"/>
<protein>
    <submittedName>
        <fullName evidence="5">GntR family transcriptional regulator</fullName>
    </submittedName>
</protein>
<dbReference type="PANTHER" id="PTHR44846">
    <property type="entry name" value="MANNOSYL-D-GLYCERATE TRANSPORT/METABOLISM SYSTEM REPRESSOR MNGR-RELATED"/>
    <property type="match status" value="1"/>
</dbReference>
<evidence type="ECO:0000313" key="6">
    <source>
        <dbReference type="Proteomes" id="UP000065807"/>
    </source>
</evidence>
<dbReference type="SUPFAM" id="SSF64288">
    <property type="entry name" value="Chorismate lyase-like"/>
    <property type="match status" value="1"/>
</dbReference>
<organism evidence="5 6">
    <name type="scientific">Limnochorda pilosa</name>
    <dbReference type="NCBI Taxonomy" id="1555112"/>
    <lineage>
        <taxon>Bacteria</taxon>
        <taxon>Bacillati</taxon>
        <taxon>Bacillota</taxon>
        <taxon>Limnochordia</taxon>
        <taxon>Limnochordales</taxon>
        <taxon>Limnochordaceae</taxon>
        <taxon>Limnochorda</taxon>
    </lineage>
</organism>
<reference evidence="6" key="1">
    <citation type="submission" date="2015-07" db="EMBL/GenBank/DDBJ databases">
        <title>Complete genome sequence and phylogenetic analysis of Limnochorda pilosa.</title>
        <authorList>
            <person name="Watanabe M."/>
            <person name="Kojima H."/>
            <person name="Fukui M."/>
        </authorList>
    </citation>
    <scope>NUCLEOTIDE SEQUENCE [LARGE SCALE GENOMIC DNA]</scope>
    <source>
        <strain evidence="6">HC45</strain>
    </source>
</reference>
<keyword evidence="2" id="KW-0238">DNA-binding</keyword>
<dbReference type="PANTHER" id="PTHR44846:SF1">
    <property type="entry name" value="MANNOSYL-D-GLYCERATE TRANSPORT_METABOLISM SYSTEM REPRESSOR MNGR-RELATED"/>
    <property type="match status" value="1"/>
</dbReference>
<evidence type="ECO:0000256" key="1">
    <source>
        <dbReference type="ARBA" id="ARBA00023015"/>
    </source>
</evidence>
<dbReference type="InterPro" id="IPR036388">
    <property type="entry name" value="WH-like_DNA-bd_sf"/>
</dbReference>
<evidence type="ECO:0000313" key="5">
    <source>
        <dbReference type="EMBL" id="BAS26369.1"/>
    </source>
</evidence>
<dbReference type="KEGG" id="lpil:LIP_0512"/>
<dbReference type="Gene3D" id="1.10.10.10">
    <property type="entry name" value="Winged helix-like DNA-binding domain superfamily/Winged helix DNA-binding domain"/>
    <property type="match status" value="1"/>
</dbReference>
<dbReference type="GO" id="GO:0003700">
    <property type="term" value="F:DNA-binding transcription factor activity"/>
    <property type="evidence" value="ECO:0007669"/>
    <property type="project" value="InterPro"/>
</dbReference>